<dbReference type="SUPFAM" id="SSF54427">
    <property type="entry name" value="NTF2-like"/>
    <property type="match status" value="1"/>
</dbReference>
<dbReference type="EMBL" id="CP039631">
    <property type="protein sequence ID" value="QCG67656.1"/>
    <property type="molecule type" value="Genomic_DNA"/>
</dbReference>
<reference evidence="4" key="1">
    <citation type="submission" date="2019-04" db="EMBL/GenBank/DDBJ databases">
        <title>Complete genome sequence of Pseudomonas veronii strain PVy, a versatile degrader capable of using multiple contaminants as sole carbon sources.</title>
        <authorList>
            <person name="Lopez-Echartea E."/>
            <person name="Ridl J."/>
            <person name="Pajer P."/>
            <person name="Strejcek M."/>
            <person name="Suman J."/>
            <person name="Uhlik O."/>
        </authorList>
    </citation>
    <scope>NUCLEOTIDE SEQUENCE [LARGE SCALE GENOMIC DNA]</scope>
    <source>
        <strain evidence="4">Pvy</strain>
    </source>
</reference>
<evidence type="ECO:0000313" key="3">
    <source>
        <dbReference type="EMBL" id="QCG67656.1"/>
    </source>
</evidence>
<organism evidence="2 5">
    <name type="scientific">Pseudomonas veronii</name>
    <dbReference type="NCBI Taxonomy" id="76761"/>
    <lineage>
        <taxon>Bacteria</taxon>
        <taxon>Pseudomonadati</taxon>
        <taxon>Pseudomonadota</taxon>
        <taxon>Gammaproteobacteria</taxon>
        <taxon>Pseudomonadales</taxon>
        <taxon>Pseudomonadaceae</taxon>
        <taxon>Pseudomonas</taxon>
    </lineage>
</organism>
<dbReference type="Proteomes" id="UP000552560">
    <property type="component" value="Unassembled WGS sequence"/>
</dbReference>
<accession>A0A0R3AC40</accession>
<dbReference type="EMBL" id="JAAQWE010000003">
    <property type="protein sequence ID" value="NMX95748.1"/>
    <property type="molecule type" value="Genomic_DNA"/>
</dbReference>
<dbReference type="Pfam" id="PF12680">
    <property type="entry name" value="SnoaL_2"/>
    <property type="match status" value="1"/>
</dbReference>
<dbReference type="Proteomes" id="UP000298274">
    <property type="component" value="Chromosome"/>
</dbReference>
<name>A0A0R3AC40_PSEVE</name>
<protein>
    <submittedName>
        <fullName evidence="2">Nuclear transport factor 2 family protein</fullName>
    </submittedName>
</protein>
<dbReference type="RefSeq" id="WP_046486470.1">
    <property type="nucleotide sequence ID" value="NZ_CP039631.3"/>
</dbReference>
<feature type="domain" description="SnoaL-like" evidence="1">
    <location>
        <begin position="14"/>
        <end position="122"/>
    </location>
</feature>
<dbReference type="OrthoDB" id="7375782at2"/>
<sequence>MTASIDPGLLAIYEAWHASVCAGDLAATAALYAEQAVFETPLVLAIYPDHGSGVLVGRGTIQRFMEDSKRRFPNDLAEWYRSDKAFINGRNLTWEYPRKTPTGEQVDLMEMMEIENGLITCHRVYWGWYGVRLLAPVLAKAQAL</sequence>
<evidence type="ECO:0000313" key="2">
    <source>
        <dbReference type="EMBL" id="NMX95748.1"/>
    </source>
</evidence>
<reference evidence="2 5" key="2">
    <citation type="journal article" date="2020" name="Front. Microbiol.">
        <title>Genetic Organization of the aprX-lipA2 Operon Affects the Proteolytic Potential of Pseudomonas Species in Milk.</title>
        <authorList>
            <person name="Maier C."/>
            <person name="Huptas C."/>
            <person name="von Neubeck M."/>
            <person name="Scherer S."/>
            <person name="Wenning M."/>
            <person name="Lucking G."/>
        </authorList>
    </citation>
    <scope>NUCLEOTIDE SEQUENCE [LARGE SCALE GENOMIC DNA]</scope>
    <source>
        <strain evidence="2 5">WS 4671</strain>
    </source>
</reference>
<dbReference type="AlphaFoldDB" id="A0A0R3AC40"/>
<evidence type="ECO:0000313" key="4">
    <source>
        <dbReference type="Proteomes" id="UP000298274"/>
    </source>
</evidence>
<gene>
    <name evidence="3" type="ORF">E4167_25815</name>
    <name evidence="2" type="ORF">HBO43_03985</name>
</gene>
<evidence type="ECO:0000313" key="5">
    <source>
        <dbReference type="Proteomes" id="UP000552560"/>
    </source>
</evidence>
<reference evidence="3" key="3">
    <citation type="submission" date="2020-01" db="EMBL/GenBank/DDBJ databases">
        <title>Complete genome sequence of Pseudomonas veronii strain PVy, a versatile degrader capable of using multiple contaminants as sole carbon sources.</title>
        <authorList>
            <person name="Lopez-Echartea E."/>
            <person name="Ridl J."/>
            <person name="Pajer P."/>
            <person name="Strejcek M."/>
            <person name="Suman J."/>
            <person name="Uhlik O."/>
        </authorList>
    </citation>
    <scope>NUCLEOTIDE SEQUENCE</scope>
    <source>
        <strain evidence="3">Pvy</strain>
    </source>
</reference>
<evidence type="ECO:0000259" key="1">
    <source>
        <dbReference type="Pfam" id="PF12680"/>
    </source>
</evidence>
<dbReference type="InterPro" id="IPR032710">
    <property type="entry name" value="NTF2-like_dom_sf"/>
</dbReference>
<dbReference type="Gene3D" id="3.10.450.50">
    <property type="match status" value="1"/>
</dbReference>
<proteinExistence type="predicted"/>
<dbReference type="InterPro" id="IPR037401">
    <property type="entry name" value="SnoaL-like"/>
</dbReference>